<proteinExistence type="predicted"/>
<comment type="caution">
    <text evidence="2">The sequence shown here is derived from an EMBL/GenBank/DDBJ whole genome shotgun (WGS) entry which is preliminary data.</text>
</comment>
<reference evidence="3" key="1">
    <citation type="submission" date="2018-01" db="EMBL/GenBank/DDBJ databases">
        <title>Draft Genome Sequence of the Radioresistant Bacterium Deinococcus aerius TR0125, Isolated from the Higher Atmosphere above Japan.</title>
        <authorList>
            <person name="Satoh K."/>
            <person name="Arai H."/>
            <person name="Sanzen T."/>
            <person name="Kawaguchi Y."/>
            <person name="Hayashi H."/>
            <person name="Yokobori S."/>
            <person name="Yamagishi A."/>
            <person name="Oono Y."/>
            <person name="Narumi I."/>
        </authorList>
    </citation>
    <scope>NUCLEOTIDE SEQUENCE [LARGE SCALE GENOMIC DNA]</scope>
    <source>
        <strain evidence="3">TR0125</strain>
    </source>
</reference>
<protein>
    <recommendedName>
        <fullName evidence="4">DUF3887 domain-containing protein</fullName>
    </recommendedName>
</protein>
<evidence type="ECO:0000256" key="1">
    <source>
        <dbReference type="SAM" id="SignalP"/>
    </source>
</evidence>
<evidence type="ECO:0000313" key="2">
    <source>
        <dbReference type="EMBL" id="GBF07609.1"/>
    </source>
</evidence>
<feature type="chain" id="PRO_5014334319" description="DUF3887 domain-containing protein" evidence="1">
    <location>
        <begin position="31"/>
        <end position="164"/>
    </location>
</feature>
<sequence>MAAPPGLRWGMKTLLRTATLCLALLAPASAAQTTLPVPPAPKTPAEQEALTRGRALIADFYAVRVERVWQAFTPEVQAEWGTLAAFRAYREAGVKTYGAERQVLGERTFTDAGSTYYVRSATFELDHQTIWAVVVGFDSVGRVNFFGIAAEGEQAPERVAQLGR</sequence>
<dbReference type="Proteomes" id="UP000236569">
    <property type="component" value="Unassembled WGS sequence"/>
</dbReference>
<feature type="signal peptide" evidence="1">
    <location>
        <begin position="1"/>
        <end position="30"/>
    </location>
</feature>
<dbReference type="EMBL" id="BFAG01000015">
    <property type="protein sequence ID" value="GBF07609.1"/>
    <property type="molecule type" value="Genomic_DNA"/>
</dbReference>
<keyword evidence="3" id="KW-1185">Reference proteome</keyword>
<keyword evidence="1" id="KW-0732">Signal</keyword>
<organism evidence="2 3">
    <name type="scientific">Deinococcus aerius</name>
    <dbReference type="NCBI Taxonomy" id="200253"/>
    <lineage>
        <taxon>Bacteria</taxon>
        <taxon>Thermotogati</taxon>
        <taxon>Deinococcota</taxon>
        <taxon>Deinococci</taxon>
        <taxon>Deinococcales</taxon>
        <taxon>Deinococcaceae</taxon>
        <taxon>Deinococcus</taxon>
    </lineage>
</organism>
<name>A0A2I9CZF9_9DEIO</name>
<dbReference type="AlphaFoldDB" id="A0A2I9CZF9"/>
<gene>
    <name evidence="2" type="ORF">DAERI_150127</name>
</gene>
<evidence type="ECO:0000313" key="3">
    <source>
        <dbReference type="Proteomes" id="UP000236569"/>
    </source>
</evidence>
<accession>A0A2I9CZF9</accession>
<evidence type="ECO:0008006" key="4">
    <source>
        <dbReference type="Google" id="ProtNLM"/>
    </source>
</evidence>